<reference evidence="1" key="1">
    <citation type="submission" date="2014-09" db="EMBL/GenBank/DDBJ databases">
        <authorList>
            <person name="Magalhaes I.L.F."/>
            <person name="Oliveira U."/>
            <person name="Santos F.R."/>
            <person name="Vidigal T.H.D.A."/>
            <person name="Brescovit A.D."/>
            <person name="Santos A.J."/>
        </authorList>
    </citation>
    <scope>NUCLEOTIDE SEQUENCE</scope>
    <source>
        <tissue evidence="1">Shoot tissue taken approximately 20 cm above the soil surface</tissue>
    </source>
</reference>
<accession>A0A0A9GG31</accession>
<sequence length="32" mass="3663">MEYKKCIYSSVILFPHCILLKLQVSASHNLPS</sequence>
<protein>
    <submittedName>
        <fullName evidence="1">Uncharacterized protein</fullName>
    </submittedName>
</protein>
<name>A0A0A9GG31_ARUDO</name>
<proteinExistence type="predicted"/>
<organism evidence="1">
    <name type="scientific">Arundo donax</name>
    <name type="common">Giant reed</name>
    <name type="synonym">Donax arundinaceus</name>
    <dbReference type="NCBI Taxonomy" id="35708"/>
    <lineage>
        <taxon>Eukaryota</taxon>
        <taxon>Viridiplantae</taxon>
        <taxon>Streptophyta</taxon>
        <taxon>Embryophyta</taxon>
        <taxon>Tracheophyta</taxon>
        <taxon>Spermatophyta</taxon>
        <taxon>Magnoliopsida</taxon>
        <taxon>Liliopsida</taxon>
        <taxon>Poales</taxon>
        <taxon>Poaceae</taxon>
        <taxon>PACMAD clade</taxon>
        <taxon>Arundinoideae</taxon>
        <taxon>Arundineae</taxon>
        <taxon>Arundo</taxon>
    </lineage>
</organism>
<reference evidence="1" key="2">
    <citation type="journal article" date="2015" name="Data Brief">
        <title>Shoot transcriptome of the giant reed, Arundo donax.</title>
        <authorList>
            <person name="Barrero R.A."/>
            <person name="Guerrero F.D."/>
            <person name="Moolhuijzen P."/>
            <person name="Goolsby J.A."/>
            <person name="Tidwell J."/>
            <person name="Bellgard S.E."/>
            <person name="Bellgard M.I."/>
        </authorList>
    </citation>
    <scope>NUCLEOTIDE SEQUENCE</scope>
    <source>
        <tissue evidence="1">Shoot tissue taken approximately 20 cm above the soil surface</tissue>
    </source>
</reference>
<dbReference type="EMBL" id="GBRH01173851">
    <property type="protein sequence ID" value="JAE24045.1"/>
    <property type="molecule type" value="Transcribed_RNA"/>
</dbReference>
<dbReference type="AlphaFoldDB" id="A0A0A9GG31"/>
<evidence type="ECO:0000313" key="1">
    <source>
        <dbReference type="EMBL" id="JAE24045.1"/>
    </source>
</evidence>